<keyword evidence="2" id="KW-1185">Reference proteome</keyword>
<accession>A0AAN8ALG1</accession>
<comment type="caution">
    <text evidence="1">The sequence shown here is derived from an EMBL/GenBank/DDBJ whole genome shotgun (WGS) entry which is preliminary data.</text>
</comment>
<reference evidence="1 2" key="1">
    <citation type="journal article" date="2023" name="Genes (Basel)">
        <title>Chromosome-Level Genome Assembly and Circadian Gene Repertoire of the Patagonia Blennie Eleginops maclovinus-The Closest Ancestral Proxy of Antarctic Cryonotothenioids.</title>
        <authorList>
            <person name="Cheng C.C."/>
            <person name="Rivera-Colon A.G."/>
            <person name="Minhas B.F."/>
            <person name="Wilson L."/>
            <person name="Rayamajhi N."/>
            <person name="Vargas-Chacoff L."/>
            <person name="Catchen J.M."/>
        </authorList>
    </citation>
    <scope>NUCLEOTIDE SEQUENCE [LARGE SCALE GENOMIC DNA]</scope>
    <source>
        <strain evidence="1">JMC-PN-2008</strain>
    </source>
</reference>
<sequence>MTKQEEGNDGLMDYTCLVLNVSEVFALLGVRWRNLNQSEASFSSLSSQRTPVMIGVTSSHAGTFVACGKSSSSLVPRPSIPLLLRGWISGAGVNLTRSV</sequence>
<organism evidence="1 2">
    <name type="scientific">Eleginops maclovinus</name>
    <name type="common">Patagonian blennie</name>
    <name type="synonym">Eleginus maclovinus</name>
    <dbReference type="NCBI Taxonomy" id="56733"/>
    <lineage>
        <taxon>Eukaryota</taxon>
        <taxon>Metazoa</taxon>
        <taxon>Chordata</taxon>
        <taxon>Craniata</taxon>
        <taxon>Vertebrata</taxon>
        <taxon>Euteleostomi</taxon>
        <taxon>Actinopterygii</taxon>
        <taxon>Neopterygii</taxon>
        <taxon>Teleostei</taxon>
        <taxon>Neoteleostei</taxon>
        <taxon>Acanthomorphata</taxon>
        <taxon>Eupercaria</taxon>
        <taxon>Perciformes</taxon>
        <taxon>Notothenioidei</taxon>
        <taxon>Eleginopidae</taxon>
        <taxon>Eleginops</taxon>
    </lineage>
</organism>
<protein>
    <submittedName>
        <fullName evidence="1">Uncharacterized protein</fullName>
    </submittedName>
</protein>
<reference evidence="1 2" key="2">
    <citation type="journal article" date="2023" name="Mol. Biol. Evol.">
        <title>Genomics of Secondarily Temperate Adaptation in the Only Non-Antarctic Icefish.</title>
        <authorList>
            <person name="Rivera-Colon A.G."/>
            <person name="Rayamajhi N."/>
            <person name="Minhas B.F."/>
            <person name="Madrigal G."/>
            <person name="Bilyk K.T."/>
            <person name="Yoon V."/>
            <person name="Hune M."/>
            <person name="Gregory S."/>
            <person name="Cheng C.H.C."/>
            <person name="Catchen J.M."/>
        </authorList>
    </citation>
    <scope>NUCLEOTIDE SEQUENCE [LARGE SCALE GENOMIC DNA]</scope>
    <source>
        <strain evidence="1">JMC-PN-2008</strain>
    </source>
</reference>
<dbReference type="AlphaFoldDB" id="A0AAN8ALG1"/>
<dbReference type="EMBL" id="JAUZQC010000010">
    <property type="protein sequence ID" value="KAK5864343.1"/>
    <property type="molecule type" value="Genomic_DNA"/>
</dbReference>
<name>A0AAN8ALG1_ELEMC</name>
<gene>
    <name evidence="1" type="ORF">PBY51_015592</name>
</gene>
<dbReference type="Proteomes" id="UP001346869">
    <property type="component" value="Unassembled WGS sequence"/>
</dbReference>
<evidence type="ECO:0000313" key="1">
    <source>
        <dbReference type="EMBL" id="KAK5864343.1"/>
    </source>
</evidence>
<proteinExistence type="predicted"/>
<evidence type="ECO:0000313" key="2">
    <source>
        <dbReference type="Proteomes" id="UP001346869"/>
    </source>
</evidence>